<evidence type="ECO:0000313" key="1">
    <source>
        <dbReference type="EMBL" id="TIH32261.1"/>
    </source>
</evidence>
<sequence>MELVAAMQQIVAALEVLMREQMHQSLTAVYGVNWYYTQRSELDDRTRGQISKVHKYLGKSPSPGKVVAEMDFGTWTYLLETGGFIEEGTPSARKADYDTHLWQSALVNAFPNAGTATRTDIGLLARRARWARNRMAHRESILFGFPHPGQRDATGALIRQTPISLLEDLRTLAGYLNADIGHWLRSCVAPDALLASKAAQMALTYAQTTLYSTRAWV</sequence>
<evidence type="ECO:0000313" key="2">
    <source>
        <dbReference type="Proteomes" id="UP000306192"/>
    </source>
</evidence>
<protein>
    <recommendedName>
        <fullName evidence="3">Abi family protein</fullName>
    </recommendedName>
</protein>
<proteinExistence type="predicted"/>
<accession>A0A4T2BPW2</accession>
<name>A0A4T2BPW2_9MICO</name>
<dbReference type="Proteomes" id="UP000306192">
    <property type="component" value="Unassembled WGS sequence"/>
</dbReference>
<dbReference type="AlphaFoldDB" id="A0A4T2BPW2"/>
<gene>
    <name evidence="1" type="ORF">D4765_15900</name>
</gene>
<keyword evidence="2" id="KW-1185">Reference proteome</keyword>
<evidence type="ECO:0008006" key="3">
    <source>
        <dbReference type="Google" id="ProtNLM"/>
    </source>
</evidence>
<dbReference type="EMBL" id="QYRT01000041">
    <property type="protein sequence ID" value="TIH32261.1"/>
    <property type="molecule type" value="Genomic_DNA"/>
</dbReference>
<organism evidence="1 2">
    <name type="scientific">Subtercola vilae</name>
    <dbReference type="NCBI Taxonomy" id="2056433"/>
    <lineage>
        <taxon>Bacteria</taxon>
        <taxon>Bacillati</taxon>
        <taxon>Actinomycetota</taxon>
        <taxon>Actinomycetes</taxon>
        <taxon>Micrococcales</taxon>
        <taxon>Microbacteriaceae</taxon>
        <taxon>Subtercola</taxon>
    </lineage>
</organism>
<comment type="caution">
    <text evidence="1">The sequence shown here is derived from an EMBL/GenBank/DDBJ whole genome shotgun (WGS) entry which is preliminary data.</text>
</comment>
<reference evidence="1 2" key="1">
    <citation type="journal article" date="2019" name="Microorganisms">
        <title>Systematic Affiliation and Genome Analysis of Subtercola vilae DB165(T) with Particular Emphasis on Cold Adaptation of an Isolate from a High-Altitude Cold Volcano Lake.</title>
        <authorList>
            <person name="Villalobos A.S."/>
            <person name="Wiese J."/>
            <person name="Imhoff J.F."/>
            <person name="Dorador C."/>
            <person name="Keller A."/>
            <person name="Hentschel U."/>
        </authorList>
    </citation>
    <scope>NUCLEOTIDE SEQUENCE [LARGE SCALE GENOMIC DNA]</scope>
    <source>
        <strain evidence="1 2">DB165</strain>
    </source>
</reference>